<dbReference type="RefSeq" id="WP_075085868.1">
    <property type="nucleotide sequence ID" value="NZ_CP042912.1"/>
</dbReference>
<evidence type="ECO:0000259" key="1">
    <source>
        <dbReference type="Pfam" id="PF08401"/>
    </source>
</evidence>
<dbReference type="EMBL" id="CP042912">
    <property type="protein sequence ID" value="QEG25162.1"/>
    <property type="molecule type" value="Genomic_DNA"/>
</dbReference>
<sequence>MTTATKNNRAKEILVENVTDLINSEQYKAALSFRQNFQHHYSFRNLFLIFSQCPEARMIAGYRKWQAIGRQVKKGERSIAILAPMLKKDEQTGDQKLIGYRSVSVFDIGQTVGEEIPAMPEARTILGDNKAIQDARKACEELAESLGLEVEYKTLEGPCGVYLPQYAKILIDKHLPAAHRLKTLIHEISHAMLDHGTSDQPRHVMELEAESAAYMICDSLGLDTSDYSFAYLAGWAEKPEEVITAAERACKLADQIMEQMQTVAA</sequence>
<accession>A0A5B9PKB3</accession>
<gene>
    <name evidence="2" type="ORF">MFFC18_50860</name>
</gene>
<protein>
    <recommendedName>
        <fullName evidence="1">N-terminal domain-containing protein</fullName>
    </recommendedName>
</protein>
<organism evidence="2 3">
    <name type="scientific">Mariniblastus fucicola</name>
    <dbReference type="NCBI Taxonomy" id="980251"/>
    <lineage>
        <taxon>Bacteria</taxon>
        <taxon>Pseudomonadati</taxon>
        <taxon>Planctomycetota</taxon>
        <taxon>Planctomycetia</taxon>
        <taxon>Pirellulales</taxon>
        <taxon>Pirellulaceae</taxon>
        <taxon>Mariniblastus</taxon>
    </lineage>
</organism>
<dbReference type="Proteomes" id="UP000322214">
    <property type="component" value="Chromosome"/>
</dbReference>
<dbReference type="KEGG" id="mff:MFFC18_50860"/>
<feature type="domain" description="N-terminal" evidence="1">
    <location>
        <begin position="33"/>
        <end position="92"/>
    </location>
</feature>
<dbReference type="AlphaFoldDB" id="A0A5B9PKB3"/>
<evidence type="ECO:0000313" key="3">
    <source>
        <dbReference type="Proteomes" id="UP000322214"/>
    </source>
</evidence>
<reference evidence="2 3" key="1">
    <citation type="submission" date="2019-08" db="EMBL/GenBank/DDBJ databases">
        <title>Deep-cultivation of Planctomycetes and their phenomic and genomic characterization uncovers novel biology.</title>
        <authorList>
            <person name="Wiegand S."/>
            <person name="Jogler M."/>
            <person name="Boedeker C."/>
            <person name="Pinto D."/>
            <person name="Vollmers J."/>
            <person name="Rivas-Marin E."/>
            <person name="Kohn T."/>
            <person name="Peeters S.H."/>
            <person name="Heuer A."/>
            <person name="Rast P."/>
            <person name="Oberbeckmann S."/>
            <person name="Bunk B."/>
            <person name="Jeske O."/>
            <person name="Meyerdierks A."/>
            <person name="Storesund J.E."/>
            <person name="Kallscheuer N."/>
            <person name="Luecker S."/>
            <person name="Lage O.M."/>
            <person name="Pohl T."/>
            <person name="Merkel B.J."/>
            <person name="Hornburger P."/>
            <person name="Mueller R.-W."/>
            <person name="Bruemmer F."/>
            <person name="Labrenz M."/>
            <person name="Spormann A.M."/>
            <person name="Op den Camp H."/>
            <person name="Overmann J."/>
            <person name="Amann R."/>
            <person name="Jetten M.S.M."/>
            <person name="Mascher T."/>
            <person name="Medema M.H."/>
            <person name="Devos D.P."/>
            <person name="Kaster A.-K."/>
            <person name="Ovreas L."/>
            <person name="Rohde M."/>
            <person name="Galperin M.Y."/>
            <person name="Jogler C."/>
        </authorList>
    </citation>
    <scope>NUCLEOTIDE SEQUENCE [LARGE SCALE GENOMIC DNA]</scope>
    <source>
        <strain evidence="2 3">FC18</strain>
    </source>
</reference>
<dbReference type="Gene3D" id="1.10.10.2910">
    <property type="match status" value="1"/>
</dbReference>
<dbReference type="Pfam" id="PF08401">
    <property type="entry name" value="ArdcN"/>
    <property type="match status" value="1"/>
</dbReference>
<proteinExistence type="predicted"/>
<keyword evidence="3" id="KW-1185">Reference proteome</keyword>
<dbReference type="GO" id="GO:0003697">
    <property type="term" value="F:single-stranded DNA binding"/>
    <property type="evidence" value="ECO:0007669"/>
    <property type="project" value="InterPro"/>
</dbReference>
<dbReference type="STRING" id="980251.GCA_001642875_03877"/>
<name>A0A5B9PKB3_9BACT</name>
<dbReference type="InterPro" id="IPR013610">
    <property type="entry name" value="ArdC_N"/>
</dbReference>
<dbReference type="OrthoDB" id="9803716at2"/>
<evidence type="ECO:0000313" key="2">
    <source>
        <dbReference type="EMBL" id="QEG25162.1"/>
    </source>
</evidence>